<keyword evidence="4 6" id="KW-1133">Transmembrane helix</keyword>
<name>A0A0G1NGS8_9BACT</name>
<sequence length="209" mass="23652">MSGEFVAFITNYGYLAVFSLIFLQEIGVPNPVPNEVILLFAGSLAAIGRLDFFLVFAIAVLADFIGTSILYFVFHIFGHAIIEKPPRWLPISKEKIKKLADLISRKDRWGIFVGRLIPYLRGYTSVAAGFLQIRPHIFLPIVFLSAVLWSGGYVIIGKLLGQRAANLILSFGNIQRTVLYVLIAIVAFFIGRHIYRHYKKRRVVKTHEE</sequence>
<evidence type="ECO:0000256" key="2">
    <source>
        <dbReference type="ARBA" id="ARBA00022475"/>
    </source>
</evidence>
<comment type="caution">
    <text evidence="8">The sequence shown here is derived from an EMBL/GenBank/DDBJ whole genome shotgun (WGS) entry which is preliminary data.</text>
</comment>
<evidence type="ECO:0000256" key="5">
    <source>
        <dbReference type="ARBA" id="ARBA00023136"/>
    </source>
</evidence>
<dbReference type="Proteomes" id="UP000033966">
    <property type="component" value="Unassembled WGS sequence"/>
</dbReference>
<evidence type="ECO:0000259" key="7">
    <source>
        <dbReference type="Pfam" id="PF09335"/>
    </source>
</evidence>
<evidence type="ECO:0000256" key="6">
    <source>
        <dbReference type="SAM" id="Phobius"/>
    </source>
</evidence>
<dbReference type="PANTHER" id="PTHR42709">
    <property type="entry name" value="ALKALINE PHOSPHATASE LIKE PROTEIN"/>
    <property type="match status" value="1"/>
</dbReference>
<dbReference type="GO" id="GO:0005886">
    <property type="term" value="C:plasma membrane"/>
    <property type="evidence" value="ECO:0007669"/>
    <property type="project" value="UniProtKB-SubCell"/>
</dbReference>
<evidence type="ECO:0000256" key="4">
    <source>
        <dbReference type="ARBA" id="ARBA00022989"/>
    </source>
</evidence>
<keyword evidence="5 6" id="KW-0472">Membrane</keyword>
<gene>
    <name evidence="8" type="ORF">UW92_C0003G0034</name>
</gene>
<dbReference type="InterPro" id="IPR032816">
    <property type="entry name" value="VTT_dom"/>
</dbReference>
<dbReference type="AlphaFoldDB" id="A0A0G1NGS8"/>
<feature type="transmembrane region" description="Helical" evidence="6">
    <location>
        <begin position="177"/>
        <end position="195"/>
    </location>
</feature>
<feature type="transmembrane region" description="Helical" evidence="6">
    <location>
        <begin position="6"/>
        <end position="24"/>
    </location>
</feature>
<proteinExistence type="predicted"/>
<evidence type="ECO:0000313" key="8">
    <source>
        <dbReference type="EMBL" id="KKT92317.1"/>
    </source>
</evidence>
<keyword evidence="2" id="KW-1003">Cell membrane</keyword>
<reference evidence="8 9" key="1">
    <citation type="journal article" date="2015" name="Nature">
        <title>rRNA introns, odd ribosomes, and small enigmatic genomes across a large radiation of phyla.</title>
        <authorList>
            <person name="Brown C.T."/>
            <person name="Hug L.A."/>
            <person name="Thomas B.C."/>
            <person name="Sharon I."/>
            <person name="Castelle C.J."/>
            <person name="Singh A."/>
            <person name="Wilkins M.J."/>
            <person name="Williams K.H."/>
            <person name="Banfield J.F."/>
        </authorList>
    </citation>
    <scope>NUCLEOTIDE SEQUENCE [LARGE SCALE GENOMIC DNA]</scope>
</reference>
<evidence type="ECO:0000256" key="1">
    <source>
        <dbReference type="ARBA" id="ARBA00004651"/>
    </source>
</evidence>
<dbReference type="EMBL" id="LCKF01000003">
    <property type="protein sequence ID" value="KKT92317.1"/>
    <property type="molecule type" value="Genomic_DNA"/>
</dbReference>
<comment type="subcellular location">
    <subcellularLocation>
        <location evidence="1">Cell membrane</location>
        <topology evidence="1">Multi-pass membrane protein</topology>
    </subcellularLocation>
</comment>
<dbReference type="InterPro" id="IPR051311">
    <property type="entry name" value="DedA_domain"/>
</dbReference>
<feature type="domain" description="VTT" evidence="7">
    <location>
        <begin position="32"/>
        <end position="158"/>
    </location>
</feature>
<dbReference type="Pfam" id="PF09335">
    <property type="entry name" value="VTT_dom"/>
    <property type="match status" value="1"/>
</dbReference>
<organism evidence="8 9">
    <name type="scientific">Candidatus Jorgensenbacteria bacterium GW2011_GWA2_45_13</name>
    <dbReference type="NCBI Taxonomy" id="1618662"/>
    <lineage>
        <taxon>Bacteria</taxon>
        <taxon>Candidatus Joergenseniibacteriota</taxon>
    </lineage>
</organism>
<accession>A0A0G1NGS8</accession>
<evidence type="ECO:0000313" key="9">
    <source>
        <dbReference type="Proteomes" id="UP000033966"/>
    </source>
</evidence>
<evidence type="ECO:0000256" key="3">
    <source>
        <dbReference type="ARBA" id="ARBA00022692"/>
    </source>
</evidence>
<dbReference type="PANTHER" id="PTHR42709:SF6">
    <property type="entry name" value="UNDECAPRENYL PHOSPHATE TRANSPORTER A"/>
    <property type="match status" value="1"/>
</dbReference>
<feature type="transmembrane region" description="Helical" evidence="6">
    <location>
        <begin position="137"/>
        <end position="157"/>
    </location>
</feature>
<keyword evidence="3 6" id="KW-0812">Transmembrane</keyword>
<protein>
    <recommendedName>
        <fullName evidence="7">VTT domain-containing protein</fullName>
    </recommendedName>
</protein>